<dbReference type="InterPro" id="IPR011050">
    <property type="entry name" value="Pectin_lyase_fold/virulence"/>
</dbReference>
<dbReference type="NCBIfam" id="TIGR03807">
    <property type="entry name" value="RR_fam_repeat"/>
    <property type="match status" value="1"/>
</dbReference>
<dbReference type="InterPro" id="IPR022388">
    <property type="entry name" value="CHP03808"/>
</dbReference>
<dbReference type="InterPro" id="IPR051550">
    <property type="entry name" value="SCF-Subunits/Alg-Epimerases"/>
</dbReference>
<evidence type="ECO:0000313" key="4">
    <source>
        <dbReference type="Proteomes" id="UP000320593"/>
    </source>
</evidence>
<dbReference type="InterPro" id="IPR012334">
    <property type="entry name" value="Pectin_lyas_fold"/>
</dbReference>
<protein>
    <submittedName>
        <fullName evidence="3">Putative secreted repeat protein (TIGR03808 family)</fullName>
    </submittedName>
</protein>
<evidence type="ECO:0000313" key="3">
    <source>
        <dbReference type="EMBL" id="TWI93363.1"/>
    </source>
</evidence>
<dbReference type="PANTHER" id="PTHR22990">
    <property type="entry name" value="F-BOX ONLY PROTEIN"/>
    <property type="match status" value="1"/>
</dbReference>
<evidence type="ECO:0000259" key="2">
    <source>
        <dbReference type="Pfam" id="PF13229"/>
    </source>
</evidence>
<organism evidence="3 4">
    <name type="scientific">Roseibium hamelinense</name>
    <dbReference type="NCBI Taxonomy" id="150831"/>
    <lineage>
        <taxon>Bacteria</taxon>
        <taxon>Pseudomonadati</taxon>
        <taxon>Pseudomonadota</taxon>
        <taxon>Alphaproteobacteria</taxon>
        <taxon>Hyphomicrobiales</taxon>
        <taxon>Stappiaceae</taxon>
        <taxon>Roseibium</taxon>
    </lineage>
</organism>
<sequence length="422" mass="43812">MRGSIDAADLGLLPGAPDDQSQLFQRALNRSIERGRALFLPAGDYPVANLRLPSGTMIVGVPGRTRLVYQGGGGVLASAEDVRNITLTGVTFDGANRSIGDHREGLLYFGNVSGLSIDDCIVTGSSRYGVILDRSSGRIENSMISGAAEAAIRSNEATGLRISGNIISDCANGGIWIYRWTEGEDGTLVTGNRVERIGAKNGGTGQFGNGINVFRAGNVIVSGNRISDCAFSAIRANAGSNVQITGNSCSRSGETAIYSEFGFQGALISSNIVDGGTIGISIANFIDDGRLAVCSGNLIRNIVEDGPYPPEVAGFGIGIAAEADTTITGNIVEGAPKFGLLLGWGPYLRNVIASSNVLRDCGTGIAVSVVKGAGSAIISDNIIQASRLGAIYGYRWLDKSTDELEGSGAWSHLTVRGNQISA</sequence>
<dbReference type="SUPFAM" id="SSF51126">
    <property type="entry name" value="Pectin lyase-like"/>
    <property type="match status" value="1"/>
</dbReference>
<keyword evidence="1" id="KW-0677">Repeat</keyword>
<name>A0A562TIU6_9HYPH</name>
<gene>
    <name evidence="3" type="ORF">JM93_00919</name>
</gene>
<dbReference type="Pfam" id="PF13229">
    <property type="entry name" value="Beta_helix"/>
    <property type="match status" value="1"/>
</dbReference>
<dbReference type="SMART" id="SM00710">
    <property type="entry name" value="PbH1"/>
    <property type="match status" value="9"/>
</dbReference>
<dbReference type="PANTHER" id="PTHR22990:SF15">
    <property type="entry name" value="F-BOX ONLY PROTEIN 10"/>
    <property type="match status" value="1"/>
</dbReference>
<dbReference type="EMBL" id="VLLF01000001">
    <property type="protein sequence ID" value="TWI93363.1"/>
    <property type="molecule type" value="Genomic_DNA"/>
</dbReference>
<feature type="domain" description="Right handed beta helix" evidence="2">
    <location>
        <begin position="185"/>
        <end position="344"/>
    </location>
</feature>
<reference evidence="3 4" key="1">
    <citation type="submission" date="2019-07" db="EMBL/GenBank/DDBJ databases">
        <title>Genomic Encyclopedia of Archaeal and Bacterial Type Strains, Phase II (KMG-II): from individual species to whole genera.</title>
        <authorList>
            <person name="Goeker M."/>
        </authorList>
    </citation>
    <scope>NUCLEOTIDE SEQUENCE [LARGE SCALE GENOMIC DNA]</scope>
    <source>
        <strain evidence="3 4">ATCC BAA-252</strain>
    </source>
</reference>
<dbReference type="InterPro" id="IPR022444">
    <property type="entry name" value="Cofactor-bd_rpt"/>
</dbReference>
<dbReference type="NCBIfam" id="TIGR03808">
    <property type="entry name" value="RR_plus_rpt_1"/>
    <property type="match status" value="1"/>
</dbReference>
<keyword evidence="4" id="KW-1185">Reference proteome</keyword>
<proteinExistence type="predicted"/>
<dbReference type="InterPro" id="IPR039448">
    <property type="entry name" value="Beta_helix"/>
</dbReference>
<dbReference type="Gene3D" id="2.160.20.10">
    <property type="entry name" value="Single-stranded right-handed beta-helix, Pectin lyase-like"/>
    <property type="match status" value="2"/>
</dbReference>
<accession>A0A562TIU6</accession>
<dbReference type="Proteomes" id="UP000320593">
    <property type="component" value="Unassembled WGS sequence"/>
</dbReference>
<dbReference type="InterPro" id="IPR006626">
    <property type="entry name" value="PbH1"/>
</dbReference>
<dbReference type="AlphaFoldDB" id="A0A562TIU6"/>
<evidence type="ECO:0000256" key="1">
    <source>
        <dbReference type="ARBA" id="ARBA00022737"/>
    </source>
</evidence>
<comment type="caution">
    <text evidence="3">The sequence shown here is derived from an EMBL/GenBank/DDBJ whole genome shotgun (WGS) entry which is preliminary data.</text>
</comment>